<organism evidence="2 3">
    <name type="scientific">Mycoplasma testudineum</name>
    <dbReference type="NCBI Taxonomy" id="244584"/>
    <lineage>
        <taxon>Bacteria</taxon>
        <taxon>Bacillati</taxon>
        <taxon>Mycoplasmatota</taxon>
        <taxon>Mollicutes</taxon>
        <taxon>Mycoplasmataceae</taxon>
        <taxon>Mycoplasma</taxon>
    </lineage>
</organism>
<feature type="transmembrane region" description="Helical" evidence="1">
    <location>
        <begin position="6"/>
        <end position="29"/>
    </location>
</feature>
<keyword evidence="1" id="KW-1133">Transmembrane helix</keyword>
<name>A0A4R6IJG3_9MOLU</name>
<accession>A0A4R6IJG3</accession>
<protein>
    <submittedName>
        <fullName evidence="2">Uncharacterized protein</fullName>
    </submittedName>
</protein>
<sequence length="237" mass="28982">MELAFLIGNIVLEIFMLSFYMVIVWLWFYNPFKFNKEKMIVKIERTFMINRFITFYTARTLKVLRLKYNFLWFMYFAFIIVPMFLPLIYYWVDPDRNVLALIYMLIPHIIVSIVINVFTAKYKMEFQKIDIKTREYLLSNNENFPMILEEELKRVRAYKIDENVNAEKILNDRRTKFNMKYFLKRINKAESKIDKFALLQEAIGNNLVFIHAYKDPYNYTKYFEQQMYIKAGFLTEN</sequence>
<evidence type="ECO:0000313" key="2">
    <source>
        <dbReference type="EMBL" id="TDO22160.1"/>
    </source>
</evidence>
<dbReference type="AlphaFoldDB" id="A0A4R6IJG3"/>
<keyword evidence="1" id="KW-0812">Transmembrane</keyword>
<dbReference type="EMBL" id="SNWN01000001">
    <property type="protein sequence ID" value="TDO22160.1"/>
    <property type="molecule type" value="Genomic_DNA"/>
</dbReference>
<evidence type="ECO:0000256" key="1">
    <source>
        <dbReference type="SAM" id="Phobius"/>
    </source>
</evidence>
<keyword evidence="1" id="KW-0472">Membrane</keyword>
<gene>
    <name evidence="2" type="ORF">EI74_0019</name>
</gene>
<dbReference type="Proteomes" id="UP000295518">
    <property type="component" value="Unassembled WGS sequence"/>
</dbReference>
<reference evidence="2 3" key="1">
    <citation type="submission" date="2019-03" db="EMBL/GenBank/DDBJ databases">
        <title>Genomic Encyclopedia of Archaeal and Bacterial Type Strains, Phase II (KMG-II): from individual species to whole genera.</title>
        <authorList>
            <person name="Goeker M."/>
        </authorList>
    </citation>
    <scope>NUCLEOTIDE SEQUENCE [LARGE SCALE GENOMIC DNA]</scope>
    <source>
        <strain evidence="2 3">ATCC 700618</strain>
    </source>
</reference>
<keyword evidence="3" id="KW-1185">Reference proteome</keyword>
<feature type="transmembrane region" description="Helical" evidence="1">
    <location>
        <begin position="70"/>
        <end position="92"/>
    </location>
</feature>
<comment type="caution">
    <text evidence="2">The sequence shown here is derived from an EMBL/GenBank/DDBJ whole genome shotgun (WGS) entry which is preliminary data.</text>
</comment>
<proteinExistence type="predicted"/>
<feature type="transmembrane region" description="Helical" evidence="1">
    <location>
        <begin position="98"/>
        <end position="118"/>
    </location>
</feature>
<evidence type="ECO:0000313" key="3">
    <source>
        <dbReference type="Proteomes" id="UP000295518"/>
    </source>
</evidence>